<gene>
    <name evidence="2" type="ORF">SETIT_9G105400v2</name>
</gene>
<reference evidence="2" key="1">
    <citation type="journal article" date="2012" name="Nat. Biotechnol.">
        <title>Reference genome sequence of the model plant Setaria.</title>
        <authorList>
            <person name="Bennetzen J.L."/>
            <person name="Schmutz J."/>
            <person name="Wang H."/>
            <person name="Percifield R."/>
            <person name="Hawkins J."/>
            <person name="Pontaroli A.C."/>
            <person name="Estep M."/>
            <person name="Feng L."/>
            <person name="Vaughn J.N."/>
            <person name="Grimwood J."/>
            <person name="Jenkins J."/>
            <person name="Barry K."/>
            <person name="Lindquist E."/>
            <person name="Hellsten U."/>
            <person name="Deshpande S."/>
            <person name="Wang X."/>
            <person name="Wu X."/>
            <person name="Mitros T."/>
            <person name="Triplett J."/>
            <person name="Yang X."/>
            <person name="Ye C.Y."/>
            <person name="Mauro-Herrera M."/>
            <person name="Wang L."/>
            <person name="Li P."/>
            <person name="Sharma M."/>
            <person name="Sharma R."/>
            <person name="Ronald P.C."/>
            <person name="Panaud O."/>
            <person name="Kellogg E.A."/>
            <person name="Brutnell T.P."/>
            <person name="Doust A.N."/>
            <person name="Tuskan G.A."/>
            <person name="Rokhsar D."/>
            <person name="Devos K.M."/>
        </authorList>
    </citation>
    <scope>NUCLEOTIDE SEQUENCE [LARGE SCALE GENOMIC DNA]</scope>
    <source>
        <strain evidence="2">Yugu1</strain>
    </source>
</reference>
<feature type="region of interest" description="Disordered" evidence="1">
    <location>
        <begin position="30"/>
        <end position="50"/>
    </location>
</feature>
<sequence>MRRASHQPPPLTLRRGEKVTNWRKMLGMQVPWPPVGNNHHSDWGQGASEMGSLSHAPLAAQMWQQIVRIDQRTLLQPRPHTLSLRWCAMSPLPSPTTPLPYQSPP</sequence>
<reference evidence="2" key="2">
    <citation type="submission" date="2015-07" db="EMBL/GenBank/DDBJ databases">
        <authorList>
            <person name="Noorani M."/>
        </authorList>
    </citation>
    <scope>NUCLEOTIDE SEQUENCE</scope>
    <source>
        <strain evidence="2">Yugu1</strain>
    </source>
</reference>
<organism evidence="2">
    <name type="scientific">Setaria italica</name>
    <name type="common">Foxtail millet</name>
    <name type="synonym">Panicum italicum</name>
    <dbReference type="NCBI Taxonomy" id="4555"/>
    <lineage>
        <taxon>Eukaryota</taxon>
        <taxon>Viridiplantae</taxon>
        <taxon>Streptophyta</taxon>
        <taxon>Embryophyta</taxon>
        <taxon>Tracheophyta</taxon>
        <taxon>Spermatophyta</taxon>
        <taxon>Magnoliopsida</taxon>
        <taxon>Liliopsida</taxon>
        <taxon>Poales</taxon>
        <taxon>Poaceae</taxon>
        <taxon>PACMAD clade</taxon>
        <taxon>Panicoideae</taxon>
        <taxon>Panicodae</taxon>
        <taxon>Paniceae</taxon>
        <taxon>Cenchrinae</taxon>
        <taxon>Setaria</taxon>
    </lineage>
</organism>
<dbReference type="AlphaFoldDB" id="A0A368SF36"/>
<protein>
    <submittedName>
        <fullName evidence="2">Uncharacterized protein</fullName>
    </submittedName>
</protein>
<dbReference type="EMBL" id="CM003536">
    <property type="protein sequence ID" value="RCV41056.1"/>
    <property type="molecule type" value="Genomic_DNA"/>
</dbReference>
<proteinExistence type="predicted"/>
<accession>A0A368SF36</accession>
<evidence type="ECO:0000256" key="1">
    <source>
        <dbReference type="SAM" id="MobiDB-lite"/>
    </source>
</evidence>
<evidence type="ECO:0000313" key="2">
    <source>
        <dbReference type="EMBL" id="RCV41056.1"/>
    </source>
</evidence>
<name>A0A368SF36_SETIT</name>
<dbReference type="OrthoDB" id="10685525at2759"/>